<proteinExistence type="predicted"/>
<dbReference type="AlphaFoldDB" id="A0A382UQC8"/>
<evidence type="ECO:0000313" key="2">
    <source>
        <dbReference type="EMBL" id="SVD35918.1"/>
    </source>
</evidence>
<feature type="non-terminal residue" evidence="2">
    <location>
        <position position="75"/>
    </location>
</feature>
<protein>
    <submittedName>
        <fullName evidence="2">Uncharacterized protein</fullName>
    </submittedName>
</protein>
<dbReference type="EMBL" id="UINC01145655">
    <property type="protein sequence ID" value="SVD35918.1"/>
    <property type="molecule type" value="Genomic_DNA"/>
</dbReference>
<accession>A0A382UQC8</accession>
<feature type="non-terminal residue" evidence="2">
    <location>
        <position position="1"/>
    </location>
</feature>
<sequence>VECFGERTRAALGDALKAKSPELPMDDSGEAPESTREAKRLWLTVGFAGLFFAAAGVEVAVDGVQICLGAGLYDV</sequence>
<reference evidence="2" key="1">
    <citation type="submission" date="2018-05" db="EMBL/GenBank/DDBJ databases">
        <authorList>
            <person name="Lanie J.A."/>
            <person name="Ng W.-L."/>
            <person name="Kazmierczak K.M."/>
            <person name="Andrzejewski T.M."/>
            <person name="Davidsen T.M."/>
            <person name="Wayne K.J."/>
            <person name="Tettelin H."/>
            <person name="Glass J.I."/>
            <person name="Rusch D."/>
            <person name="Podicherti R."/>
            <person name="Tsui H.-C.T."/>
            <person name="Winkler M.E."/>
        </authorList>
    </citation>
    <scope>NUCLEOTIDE SEQUENCE</scope>
</reference>
<evidence type="ECO:0000256" key="1">
    <source>
        <dbReference type="SAM" id="MobiDB-lite"/>
    </source>
</evidence>
<name>A0A382UQC8_9ZZZZ</name>
<gene>
    <name evidence="2" type="ORF">METZ01_LOCUS388772</name>
</gene>
<organism evidence="2">
    <name type="scientific">marine metagenome</name>
    <dbReference type="NCBI Taxonomy" id="408172"/>
    <lineage>
        <taxon>unclassified sequences</taxon>
        <taxon>metagenomes</taxon>
        <taxon>ecological metagenomes</taxon>
    </lineage>
</organism>
<feature type="region of interest" description="Disordered" evidence="1">
    <location>
        <begin position="15"/>
        <end position="34"/>
    </location>
</feature>